<evidence type="ECO:0000313" key="3">
    <source>
        <dbReference type="EMBL" id="ESL06662.1"/>
    </source>
</evidence>
<reference evidence="3 4" key="1">
    <citation type="submission" date="2013-07" db="EMBL/GenBank/DDBJ databases">
        <authorList>
            <person name="Stoco P.H."/>
            <person name="Wagner G."/>
            <person name="Gerber A."/>
            <person name="Zaha A."/>
            <person name="Thompson C."/>
            <person name="Bartholomeu D.C."/>
            <person name="Luckemeyer D.D."/>
            <person name="Bahia D."/>
            <person name="Loreto E."/>
            <person name="Prestes E.B."/>
            <person name="Lima F.M."/>
            <person name="Rodrigues-Luiz G."/>
            <person name="Vallejo G.A."/>
            <person name="Filho J.F."/>
            <person name="Monteiro K.M."/>
            <person name="Tyler K.M."/>
            <person name="de Almeida L.G."/>
            <person name="Ortiz M.F."/>
            <person name="Siervo M.A."/>
            <person name="de Moraes M.H."/>
            <person name="Cunha O.L."/>
            <person name="Mendonca-Neto R."/>
            <person name="Silva R."/>
            <person name="Teixeira S.M."/>
            <person name="Murta S.M."/>
            <person name="Sincero T.C."/>
            <person name="Mendes T.A."/>
            <person name="Urmenyi T.P."/>
            <person name="Silva V.G."/>
            <person name="da Rocha W.D."/>
            <person name="Andersson B."/>
            <person name="Romanha A.J."/>
            <person name="Steindel M."/>
            <person name="de Vasconcelos A.T."/>
            <person name="Grisard E.C."/>
        </authorList>
    </citation>
    <scope>NUCLEOTIDE SEQUENCE [LARGE SCALE GENOMIC DNA]</scope>
    <source>
        <strain evidence="3 4">SC58</strain>
    </source>
</reference>
<sequence length="304" mass="33101">MCYGRWAGLALLCCIVASLFSTATAVAGDYGSTEVSNMPLLERVIAQSFKVSVISGRYGVFNATLILKNSPNFPEHIHGELIPTGEQRKAAAEQVSLEHFKYPRPMQAGTLPHGALDAHPSLLSIDVQLEFSGSTIGAVSAWSLPAEEQLLEQRLSEVEEIGATPTATASFSFVPEAVSMSPSTLSDVPAMAQTATGIVALEGGKSGTFTFRFFSEHEFSLILQLHTGETTVERIWVYGYVAPDNALLLRPDTKPKSWYQKHSFVVFAVTFFVIRAITSFIDVKRARRLQQKAAAETAEAKKVK</sequence>
<proteinExistence type="predicted"/>
<evidence type="ECO:0000313" key="4">
    <source>
        <dbReference type="Proteomes" id="UP000031737"/>
    </source>
</evidence>
<accession>A0A061J068</accession>
<dbReference type="OrthoDB" id="272671at2759"/>
<keyword evidence="1" id="KW-0812">Transmembrane</keyword>
<dbReference type="EMBL" id="AUPL01005661">
    <property type="protein sequence ID" value="ESL06662.1"/>
    <property type="molecule type" value="Genomic_DNA"/>
</dbReference>
<dbReference type="AlphaFoldDB" id="A0A061J068"/>
<keyword evidence="2" id="KW-0732">Signal</keyword>
<keyword evidence="1" id="KW-0472">Membrane</keyword>
<keyword evidence="4" id="KW-1185">Reference proteome</keyword>
<gene>
    <name evidence="3" type="ORF">TRSC58_05661</name>
</gene>
<dbReference type="Proteomes" id="UP000031737">
    <property type="component" value="Unassembled WGS sequence"/>
</dbReference>
<organism evidence="3 4">
    <name type="scientific">Trypanosoma rangeli SC58</name>
    <dbReference type="NCBI Taxonomy" id="429131"/>
    <lineage>
        <taxon>Eukaryota</taxon>
        <taxon>Discoba</taxon>
        <taxon>Euglenozoa</taxon>
        <taxon>Kinetoplastea</taxon>
        <taxon>Metakinetoplastina</taxon>
        <taxon>Trypanosomatida</taxon>
        <taxon>Trypanosomatidae</taxon>
        <taxon>Trypanosoma</taxon>
        <taxon>Herpetosoma</taxon>
    </lineage>
</organism>
<feature type="chain" id="PRO_5001605035" evidence="2">
    <location>
        <begin position="26"/>
        <end position="304"/>
    </location>
</feature>
<evidence type="ECO:0000256" key="1">
    <source>
        <dbReference type="SAM" id="Phobius"/>
    </source>
</evidence>
<feature type="signal peptide" evidence="2">
    <location>
        <begin position="1"/>
        <end position="25"/>
    </location>
</feature>
<feature type="transmembrane region" description="Helical" evidence="1">
    <location>
        <begin position="264"/>
        <end position="283"/>
    </location>
</feature>
<keyword evidence="1" id="KW-1133">Transmembrane helix</keyword>
<protein>
    <submittedName>
        <fullName evidence="3">Uncharacterized protein</fullName>
    </submittedName>
</protein>
<dbReference type="VEuPathDB" id="TriTrypDB:TRSC58_05661"/>
<comment type="caution">
    <text evidence="3">The sequence shown here is derived from an EMBL/GenBank/DDBJ whole genome shotgun (WGS) entry which is preliminary data.</text>
</comment>
<name>A0A061J068_TRYRA</name>
<evidence type="ECO:0000256" key="2">
    <source>
        <dbReference type="SAM" id="SignalP"/>
    </source>
</evidence>